<dbReference type="RefSeq" id="XP_013955123.1">
    <property type="nucleotide sequence ID" value="XM_014099648.1"/>
</dbReference>
<gene>
    <name evidence="3" type="ORF">TRIVIDRAFT_192431</name>
</gene>
<keyword evidence="1" id="KW-0539">Nucleus</keyword>
<name>G9MWZ4_HYPVG</name>
<dbReference type="VEuPathDB" id="FungiDB:TRIVIDRAFT_192431"/>
<reference evidence="3 4" key="1">
    <citation type="journal article" date="2011" name="Genome Biol.">
        <title>Comparative genome sequence analysis underscores mycoparasitism as the ancestral life style of Trichoderma.</title>
        <authorList>
            <person name="Kubicek C.P."/>
            <person name="Herrera-Estrella A."/>
            <person name="Seidl-Seiboth V."/>
            <person name="Martinez D.A."/>
            <person name="Druzhinina I.S."/>
            <person name="Thon M."/>
            <person name="Zeilinger S."/>
            <person name="Casas-Flores S."/>
            <person name="Horwitz B.A."/>
            <person name="Mukherjee P.K."/>
            <person name="Mukherjee M."/>
            <person name="Kredics L."/>
            <person name="Alcaraz L.D."/>
            <person name="Aerts A."/>
            <person name="Antal Z."/>
            <person name="Atanasova L."/>
            <person name="Cervantes-Badillo M.G."/>
            <person name="Challacombe J."/>
            <person name="Chertkov O."/>
            <person name="McCluskey K."/>
            <person name="Coulpier F."/>
            <person name="Deshpande N."/>
            <person name="von Doehren H."/>
            <person name="Ebbole D.J."/>
            <person name="Esquivel-Naranjo E.U."/>
            <person name="Fekete E."/>
            <person name="Flipphi M."/>
            <person name="Glaser F."/>
            <person name="Gomez-Rodriguez E.Y."/>
            <person name="Gruber S."/>
            <person name="Han C."/>
            <person name="Henrissat B."/>
            <person name="Hermosa R."/>
            <person name="Hernandez-Onate M."/>
            <person name="Karaffa L."/>
            <person name="Kosti I."/>
            <person name="Le Crom S."/>
            <person name="Lindquist E."/>
            <person name="Lucas S."/>
            <person name="Luebeck M."/>
            <person name="Luebeck P.S."/>
            <person name="Margeot A."/>
            <person name="Metz B."/>
            <person name="Misra M."/>
            <person name="Nevalainen H."/>
            <person name="Omann M."/>
            <person name="Packer N."/>
            <person name="Perrone G."/>
            <person name="Uresti-Rivera E.E."/>
            <person name="Salamov A."/>
            <person name="Schmoll M."/>
            <person name="Seiboth B."/>
            <person name="Shapiro H."/>
            <person name="Sukno S."/>
            <person name="Tamayo-Ramos J.A."/>
            <person name="Tisch D."/>
            <person name="Wiest A."/>
            <person name="Wilkinson H.H."/>
            <person name="Zhang M."/>
            <person name="Coutinho P.M."/>
            <person name="Kenerley C.M."/>
            <person name="Monte E."/>
            <person name="Baker S.E."/>
            <person name="Grigoriev I.V."/>
        </authorList>
    </citation>
    <scope>NUCLEOTIDE SEQUENCE [LARGE SCALE GENOMIC DNA]</scope>
    <source>
        <strain evidence="4">Gv29-8 / FGSC 10586</strain>
    </source>
</reference>
<dbReference type="CDD" id="cd12148">
    <property type="entry name" value="fungal_TF_MHR"/>
    <property type="match status" value="1"/>
</dbReference>
<sequence length="599" mass="67686">MPPSPLKMPARRQRSTVACQACRRRKEDLKQSDRYLSIPVNNAIKIPNGAIQKLTFYSGEHTGITSALDICMSNQSLSKHFLIPSHVSRSLPDEDRNYLRLKGVYTLPGKETCDSLLRAYFNHAHPILPIIEADVVLTYHQAGKLHEYNVLLLWSMFLVAVNVSPPKDLVNLRSTKQTFQFIPAHICEQEGYTSRKEMKATMYSRARCMYSIGGERDKIVLLQSSLLLGCWHSDRDEHMQPWYWTGIAISLCQVLGLHRDPDSSKRNSSITDRQRHLWRRLWWSCFFRDSWLSLTLGRPLRINLKNCDTPMPSADDLLSDVDGIHQSISAAYLPKDLALQAKYWISLIELSKLLGTVINMNYQTLGSKPSICQIESLEAELLQYKLPDQSNHDPTPSATFYWLHLQLHYQALLIAFHRPYASAVPNDLDISRQADWQHQMRLKASLAASQSNAVLDALVQGKLLAFAGPMTPPLLVPAMQTHLLDCKSDDPLSQRLGFLKLDVCMLVMEEFQRTYTTASLYRGVFTKAIQQLFPNYSPRTNASNSATGATAGPIAPDLTTGSTYTLDDPGLDIAITDNLVNELIDEASLFEFFESLNQV</sequence>
<dbReference type="Pfam" id="PF04082">
    <property type="entry name" value="Fungal_trans"/>
    <property type="match status" value="1"/>
</dbReference>
<dbReference type="InterPro" id="IPR052761">
    <property type="entry name" value="Fungal_Detox/Toxin_TFs"/>
</dbReference>
<evidence type="ECO:0000256" key="1">
    <source>
        <dbReference type="ARBA" id="ARBA00023242"/>
    </source>
</evidence>
<accession>G9MWZ4</accession>
<evidence type="ECO:0000313" key="4">
    <source>
        <dbReference type="Proteomes" id="UP000007115"/>
    </source>
</evidence>
<dbReference type="OrthoDB" id="4161332at2759"/>
<keyword evidence="4" id="KW-1185">Reference proteome</keyword>
<dbReference type="AlphaFoldDB" id="G9MWZ4"/>
<dbReference type="GO" id="GO:0003677">
    <property type="term" value="F:DNA binding"/>
    <property type="evidence" value="ECO:0007669"/>
    <property type="project" value="InterPro"/>
</dbReference>
<dbReference type="GO" id="GO:0006351">
    <property type="term" value="P:DNA-templated transcription"/>
    <property type="evidence" value="ECO:0007669"/>
    <property type="project" value="InterPro"/>
</dbReference>
<dbReference type="InParanoid" id="G9MWZ4"/>
<dbReference type="GeneID" id="25789649"/>
<protein>
    <recommendedName>
        <fullName evidence="2">Xylanolytic transcriptional activator regulatory domain-containing protein</fullName>
    </recommendedName>
</protein>
<organism evidence="3 4">
    <name type="scientific">Hypocrea virens (strain Gv29-8 / FGSC 10586)</name>
    <name type="common">Gliocladium virens</name>
    <name type="synonym">Trichoderma virens</name>
    <dbReference type="NCBI Taxonomy" id="413071"/>
    <lineage>
        <taxon>Eukaryota</taxon>
        <taxon>Fungi</taxon>
        <taxon>Dikarya</taxon>
        <taxon>Ascomycota</taxon>
        <taxon>Pezizomycotina</taxon>
        <taxon>Sordariomycetes</taxon>
        <taxon>Hypocreomycetidae</taxon>
        <taxon>Hypocreales</taxon>
        <taxon>Hypocreaceae</taxon>
        <taxon>Trichoderma</taxon>
    </lineage>
</organism>
<dbReference type="eggNOG" id="ENOG502SI2M">
    <property type="taxonomic scope" value="Eukaryota"/>
</dbReference>
<dbReference type="HOGENOM" id="CLU_006329_3_1_1"/>
<dbReference type="Proteomes" id="UP000007115">
    <property type="component" value="Unassembled WGS sequence"/>
</dbReference>
<comment type="caution">
    <text evidence="3">The sequence shown here is derived from an EMBL/GenBank/DDBJ whole genome shotgun (WGS) entry which is preliminary data.</text>
</comment>
<dbReference type="PANTHER" id="PTHR47425:SF3">
    <property type="entry name" value="ZN(II)2CYS6 TRANSCRIPTION FACTOR (EUROFUNG)"/>
    <property type="match status" value="1"/>
</dbReference>
<evidence type="ECO:0000313" key="3">
    <source>
        <dbReference type="EMBL" id="EHK20927.1"/>
    </source>
</evidence>
<proteinExistence type="predicted"/>
<feature type="domain" description="Xylanolytic transcriptional activator regulatory" evidence="2">
    <location>
        <begin position="241"/>
        <end position="318"/>
    </location>
</feature>
<dbReference type="STRING" id="413071.G9MWZ4"/>
<dbReference type="PANTHER" id="PTHR47425">
    <property type="entry name" value="FARB-RELATED"/>
    <property type="match status" value="1"/>
</dbReference>
<dbReference type="OMA" id="VCMMVME"/>
<dbReference type="EMBL" id="ABDF02000076">
    <property type="protein sequence ID" value="EHK20927.1"/>
    <property type="molecule type" value="Genomic_DNA"/>
</dbReference>
<dbReference type="SMART" id="SM00906">
    <property type="entry name" value="Fungal_trans"/>
    <property type="match status" value="1"/>
</dbReference>
<dbReference type="InterPro" id="IPR007219">
    <property type="entry name" value="XnlR_reg_dom"/>
</dbReference>
<dbReference type="GO" id="GO:0008270">
    <property type="term" value="F:zinc ion binding"/>
    <property type="evidence" value="ECO:0007669"/>
    <property type="project" value="InterPro"/>
</dbReference>
<evidence type="ECO:0000259" key="2">
    <source>
        <dbReference type="SMART" id="SM00906"/>
    </source>
</evidence>